<proteinExistence type="predicted"/>
<sequence>MVSKNIEKDGKNQRISSKSWNWSSKSDKLFYNIGRNKGKGELNMNFEEGQFMKIKNSTSLSLKNGKYEVVKVEPTMQGSANIFLVGIKGKIKEPIPRMGKSLIERIINESKGSMLYTPKESIDGITGSSEWAENLVIKNIPRAGAAHDKSDGDVWKRFYIEDVLHTIKIEVKSSKEITKNMDHYQVNQVRPMKYHVLVIVVSNLSGFKSDCVVYPASHIAKTAFSKMGQHTVDAVAVWSFQCKPSHEEKFGCSFGELNDSVKDAYLKDHVSEKGMEIKFCINKRVDHYHNYILPENRKWAAMCGTKSYDILDIID</sequence>
<name>A0A0F9SUK7_9ZZZZ</name>
<accession>A0A0F9SUK7</accession>
<organism evidence="1">
    <name type="scientific">marine sediment metagenome</name>
    <dbReference type="NCBI Taxonomy" id="412755"/>
    <lineage>
        <taxon>unclassified sequences</taxon>
        <taxon>metagenomes</taxon>
        <taxon>ecological metagenomes</taxon>
    </lineage>
</organism>
<comment type="caution">
    <text evidence="1">The sequence shown here is derived from an EMBL/GenBank/DDBJ whole genome shotgun (WGS) entry which is preliminary data.</text>
</comment>
<dbReference type="EMBL" id="LAZR01001693">
    <property type="protein sequence ID" value="KKN40626.1"/>
    <property type="molecule type" value="Genomic_DNA"/>
</dbReference>
<dbReference type="AlphaFoldDB" id="A0A0F9SUK7"/>
<evidence type="ECO:0000313" key="1">
    <source>
        <dbReference type="EMBL" id="KKN40626.1"/>
    </source>
</evidence>
<protein>
    <submittedName>
        <fullName evidence="1">Uncharacterized protein</fullName>
    </submittedName>
</protein>
<gene>
    <name evidence="1" type="ORF">LCGC14_0731410</name>
</gene>
<reference evidence="1" key="1">
    <citation type="journal article" date="2015" name="Nature">
        <title>Complex archaea that bridge the gap between prokaryotes and eukaryotes.</title>
        <authorList>
            <person name="Spang A."/>
            <person name="Saw J.H."/>
            <person name="Jorgensen S.L."/>
            <person name="Zaremba-Niedzwiedzka K."/>
            <person name="Martijn J."/>
            <person name="Lind A.E."/>
            <person name="van Eijk R."/>
            <person name="Schleper C."/>
            <person name="Guy L."/>
            <person name="Ettema T.J."/>
        </authorList>
    </citation>
    <scope>NUCLEOTIDE SEQUENCE</scope>
</reference>